<sequence length="240" mass="26723">MWASTSNKGMDILEHACWTTGLVSTKSTSQLGSDPIHHTHCKGVWTTQYKYQTITEVSDMDMMSAKYSVLVKMCRVARGESRPIHVVSTLNMVGDQKKRSVQASILKRVQCFLYEPAVNVLPLKETDCCFLILTHTLSAPTYHSAPGTSSSLKCLVQDPRSRPVSALRCTCVCVRPCLAVAPSVFVMATTHGWSLSVTCQTFLDVFGPERDERCISWPRHKVQNRCWQQSLDAPQVIAGK</sequence>
<gene>
    <name evidence="1" type="ORF">VFPPC_16582</name>
</gene>
<proteinExistence type="predicted"/>
<protein>
    <submittedName>
        <fullName evidence="1">Uncharacterized protein</fullName>
    </submittedName>
</protein>
<reference evidence="1 2" key="1">
    <citation type="journal article" date="2016" name="PLoS Pathog.">
        <title>Biosynthesis of antibiotic leucinostatins in bio-control fungus Purpureocillium lilacinum and their inhibition on phytophthora revealed by genome mining.</title>
        <authorList>
            <person name="Wang G."/>
            <person name="Liu Z."/>
            <person name="Lin R."/>
            <person name="Li E."/>
            <person name="Mao Z."/>
            <person name="Ling J."/>
            <person name="Yang Y."/>
            <person name="Yin W.B."/>
            <person name="Xie B."/>
        </authorList>
    </citation>
    <scope>NUCLEOTIDE SEQUENCE [LARGE SCALE GENOMIC DNA]</scope>
    <source>
        <strain evidence="1">170</strain>
    </source>
</reference>
<organism evidence="1 2">
    <name type="scientific">Pochonia chlamydosporia 170</name>
    <dbReference type="NCBI Taxonomy" id="1380566"/>
    <lineage>
        <taxon>Eukaryota</taxon>
        <taxon>Fungi</taxon>
        <taxon>Dikarya</taxon>
        <taxon>Ascomycota</taxon>
        <taxon>Pezizomycotina</taxon>
        <taxon>Sordariomycetes</taxon>
        <taxon>Hypocreomycetidae</taxon>
        <taxon>Hypocreales</taxon>
        <taxon>Clavicipitaceae</taxon>
        <taxon>Pochonia</taxon>
    </lineage>
</organism>
<dbReference type="GeneID" id="28858329"/>
<accession>A0A179F976</accession>
<evidence type="ECO:0000313" key="2">
    <source>
        <dbReference type="Proteomes" id="UP000078397"/>
    </source>
</evidence>
<dbReference type="EMBL" id="LSBJ02000007">
    <property type="protein sequence ID" value="OAQ61947.1"/>
    <property type="molecule type" value="Genomic_DNA"/>
</dbReference>
<dbReference type="AlphaFoldDB" id="A0A179F976"/>
<evidence type="ECO:0000313" key="1">
    <source>
        <dbReference type="EMBL" id="OAQ61947.1"/>
    </source>
</evidence>
<dbReference type="RefSeq" id="XP_018139651.1">
    <property type="nucleotide sequence ID" value="XM_018294335.1"/>
</dbReference>
<name>A0A179F976_METCM</name>
<dbReference type="KEGG" id="pchm:VFPPC_16582"/>
<keyword evidence="2" id="KW-1185">Reference proteome</keyword>
<dbReference type="Proteomes" id="UP000078397">
    <property type="component" value="Unassembled WGS sequence"/>
</dbReference>
<comment type="caution">
    <text evidence="1">The sequence shown here is derived from an EMBL/GenBank/DDBJ whole genome shotgun (WGS) entry which is preliminary data.</text>
</comment>